<keyword evidence="2" id="KW-1185">Reference proteome</keyword>
<evidence type="ECO:0000313" key="2">
    <source>
        <dbReference type="Proteomes" id="UP001157974"/>
    </source>
</evidence>
<comment type="caution">
    <text evidence="1">The sequence shown here is derived from an EMBL/GenBank/DDBJ whole genome shotgun (WGS) entry which is preliminary data.</text>
</comment>
<proteinExistence type="predicted"/>
<dbReference type="AlphaFoldDB" id="A0AAV8UZZ0"/>
<organism evidence="1 2">
    <name type="scientific">Rhodosorus marinus</name>
    <dbReference type="NCBI Taxonomy" id="101924"/>
    <lineage>
        <taxon>Eukaryota</taxon>
        <taxon>Rhodophyta</taxon>
        <taxon>Stylonematophyceae</taxon>
        <taxon>Stylonematales</taxon>
        <taxon>Stylonemataceae</taxon>
        <taxon>Rhodosorus</taxon>
    </lineage>
</organism>
<accession>A0AAV8UZZ0</accession>
<dbReference type="Proteomes" id="UP001157974">
    <property type="component" value="Unassembled WGS sequence"/>
</dbReference>
<evidence type="ECO:0000313" key="1">
    <source>
        <dbReference type="EMBL" id="KAJ8908180.1"/>
    </source>
</evidence>
<protein>
    <submittedName>
        <fullName evidence="1">Uncharacterized protein</fullName>
    </submittedName>
</protein>
<dbReference type="EMBL" id="JAMWBK010000002">
    <property type="protein sequence ID" value="KAJ8908180.1"/>
    <property type="molecule type" value="Genomic_DNA"/>
</dbReference>
<reference evidence="1 2" key="1">
    <citation type="journal article" date="2023" name="Nat. Commun.">
        <title>Origin of minicircular mitochondrial genomes in red algae.</title>
        <authorList>
            <person name="Lee Y."/>
            <person name="Cho C.H."/>
            <person name="Lee Y.M."/>
            <person name="Park S.I."/>
            <person name="Yang J.H."/>
            <person name="West J.A."/>
            <person name="Bhattacharya D."/>
            <person name="Yoon H.S."/>
        </authorList>
    </citation>
    <scope>NUCLEOTIDE SEQUENCE [LARGE SCALE GENOMIC DNA]</scope>
    <source>
        <strain evidence="1 2">CCMP1338</strain>
        <tissue evidence="1">Whole cell</tissue>
    </source>
</reference>
<sequence length="221" mass="24399">MMTFVNVSGRVFSHRCSTVTDDRRRTNVRVRQRRDFGFPEAGEGEKQQVDAFQKARQDSGLERTIYTIVPLDDNGVPMVRVLIVGSAEGDLELAKLIKDNPSVTGLYYTCDRGEAVCDVEMSKVANTVPAKSSDEEAWIGFCIWAKVNIVFLGAGKQVSNRDKIEKNLSEHGVTFYGSDVSQALVDDTISLDSCLQAPIEQLEEALPALRHAAEELTARGD</sequence>
<gene>
    <name evidence="1" type="ORF">NDN08_008274</name>
</gene>
<name>A0AAV8UZZ0_9RHOD</name>